<dbReference type="GO" id="GO:0004386">
    <property type="term" value="F:helicase activity"/>
    <property type="evidence" value="ECO:0007669"/>
    <property type="project" value="UniProtKB-KW"/>
</dbReference>
<gene>
    <name evidence="7" type="ORF">NCTC8139_00701</name>
</gene>
<evidence type="ECO:0000256" key="3">
    <source>
        <dbReference type="ARBA" id="ARBA00022801"/>
    </source>
</evidence>
<evidence type="ECO:0000259" key="6">
    <source>
        <dbReference type="SMART" id="SM00382"/>
    </source>
</evidence>
<evidence type="ECO:0000256" key="5">
    <source>
        <dbReference type="ARBA" id="ARBA00022840"/>
    </source>
</evidence>
<dbReference type="InterPro" id="IPR050534">
    <property type="entry name" value="Coronavir_polyprotein_1ab"/>
</dbReference>
<dbReference type="SUPFAM" id="SSF52540">
    <property type="entry name" value="P-loop containing nucleoside triphosphate hydrolases"/>
    <property type="match status" value="1"/>
</dbReference>
<evidence type="ECO:0000256" key="2">
    <source>
        <dbReference type="ARBA" id="ARBA00022741"/>
    </source>
</evidence>
<feature type="domain" description="AAA+ ATPase" evidence="6">
    <location>
        <begin position="290"/>
        <end position="573"/>
    </location>
</feature>
<dbReference type="GO" id="GO:0016787">
    <property type="term" value="F:hydrolase activity"/>
    <property type="evidence" value="ECO:0007669"/>
    <property type="project" value="UniProtKB-KW"/>
</dbReference>
<sequence>MVQGRSKAILVEFQKLLSQGPISQDVVLEELDLRGLRGVTIGDLFLINTERPVAEFDEATQTWVPIGTAAPRNESTQRVRVKIGKPLTFSARSEIAKLRERAGLSDAAAHAPERVYPVDPQWRTIAKQAIQGLGDEYSQAVREVAKQEVHLDGGRRHSATDTRDLVVYQLQDDLDIREGSTATLVLGAQHENRAFEVEVVSRFGTELTLSVPADMPYSPSAKLRVDLTWIVGKQRSRLSELLDNAQRFNTTAALAVVTPKPNGASPRLAPHPADDSLNPQQNLAVRHGMTPKLTWLWGPPGTGKTTTLSVLIRDLLAAGRRVLLCGPTNTAVDVALVGALNKLGRLETGRIVRVGQPVDERLANRHIPVLVEEIAAARGQEIARRAVALREEASQLTKKLEQITKARGTTPSSNDRIRLQRRLAEVKEMTNQLDSSLRDVRRQVVRDASLVAATAHQSVLEGLQDQRFDTVVIDEASMMTATLAMLVAGLGNGHTVVAGDFRQLSPVAVSDTPASHKWLHDSPFEAAGVAANVRRGTPPLDLVALTTQHRMRAKISDAVSAGFYPESPLRTADSVTRRRRPPMPFGSAELVAIDTSDLRAWMGRRGGLVSRFNLMHAQIAASIAAASTDVDAAFITPFNCQAALLRPFTADLNRGEASTVHKFQGGEADLVVYDCVDAAGSNFRLHDWFANGSSGGTGARLMNVAASRAREQLVLLADFGRVHRQRGTVDAVYTFMREFLENAERVSWLDVVSDTDSPTSVHPDLDKLGSDIAASDGPIEIRTPSVAPTAMMSLVGPLRDAAKRVPVTIWFSPEPNGDLPMPLLHLLQSDVYLRPTRPVHESMAIVGSIVWSATGAILSDGPGTWLRTRHPGLAEAARMAIRRRSTAYAQGSDQGAERCQCGRPLARVEDFKRTPEMVCLYCEPTQRSVRGRPHTRAVR</sequence>
<dbReference type="Proteomes" id="UP000360750">
    <property type="component" value="Unassembled WGS sequence"/>
</dbReference>
<evidence type="ECO:0000256" key="4">
    <source>
        <dbReference type="ARBA" id="ARBA00022806"/>
    </source>
</evidence>
<dbReference type="InterPro" id="IPR003593">
    <property type="entry name" value="AAA+_ATPase"/>
</dbReference>
<dbReference type="EMBL" id="CAACYD010000005">
    <property type="protein sequence ID" value="VFA81765.1"/>
    <property type="molecule type" value="Genomic_DNA"/>
</dbReference>
<evidence type="ECO:0000313" key="7">
    <source>
        <dbReference type="EMBL" id="VFA81765.1"/>
    </source>
</evidence>
<reference evidence="7 8" key="1">
    <citation type="submission" date="2019-02" db="EMBL/GenBank/DDBJ databases">
        <authorList>
            <consortium name="Pathogen Informatics"/>
        </authorList>
    </citation>
    <scope>NUCLEOTIDE SEQUENCE [LARGE SCALE GENOMIC DNA]</scope>
    <source>
        <strain evidence="7 8">3012STDY6756503</strain>
    </source>
</reference>
<dbReference type="InterPro" id="IPR041679">
    <property type="entry name" value="DNA2/NAM7-like_C"/>
</dbReference>
<dbReference type="AlphaFoldDB" id="A0ABD7UYL7"/>
<comment type="caution">
    <text evidence="7">The sequence shown here is derived from an EMBL/GenBank/DDBJ whole genome shotgun (WGS) entry which is preliminary data.</text>
</comment>
<dbReference type="PANTHER" id="PTHR43788:SF8">
    <property type="entry name" value="DNA-BINDING PROTEIN SMUBP-2"/>
    <property type="match status" value="1"/>
</dbReference>
<dbReference type="Gene3D" id="3.40.50.300">
    <property type="entry name" value="P-loop containing nucleotide triphosphate hydrolases"/>
    <property type="match status" value="2"/>
</dbReference>
<organism evidence="7 8">
    <name type="scientific">Gordonia paraffinivorans</name>
    <dbReference type="NCBI Taxonomy" id="175628"/>
    <lineage>
        <taxon>Bacteria</taxon>
        <taxon>Bacillati</taxon>
        <taxon>Actinomycetota</taxon>
        <taxon>Actinomycetes</taxon>
        <taxon>Mycobacteriales</taxon>
        <taxon>Gordoniaceae</taxon>
        <taxon>Gordonia</taxon>
    </lineage>
</organism>
<keyword evidence="2" id="KW-0547">Nucleotide-binding</keyword>
<keyword evidence="3" id="KW-0378">Hydrolase</keyword>
<keyword evidence="4 7" id="KW-0347">Helicase</keyword>
<protein>
    <submittedName>
        <fullName evidence="7">DNA helicase</fullName>
    </submittedName>
</protein>
<name>A0ABD7UYL7_9ACTN</name>
<dbReference type="InterPro" id="IPR041677">
    <property type="entry name" value="DNA2/NAM7_AAA_11"/>
</dbReference>
<dbReference type="InterPro" id="IPR027417">
    <property type="entry name" value="P-loop_NTPase"/>
</dbReference>
<dbReference type="SMART" id="SM00382">
    <property type="entry name" value="AAA"/>
    <property type="match status" value="1"/>
</dbReference>
<dbReference type="Pfam" id="PF13086">
    <property type="entry name" value="AAA_11"/>
    <property type="match status" value="1"/>
</dbReference>
<accession>A0ABD7UYL7</accession>
<keyword evidence="5" id="KW-0067">ATP-binding</keyword>
<dbReference type="Pfam" id="PF13087">
    <property type="entry name" value="AAA_12"/>
    <property type="match status" value="1"/>
</dbReference>
<dbReference type="GO" id="GO:0005524">
    <property type="term" value="F:ATP binding"/>
    <property type="evidence" value="ECO:0007669"/>
    <property type="project" value="UniProtKB-KW"/>
</dbReference>
<evidence type="ECO:0000313" key="8">
    <source>
        <dbReference type="Proteomes" id="UP000360750"/>
    </source>
</evidence>
<evidence type="ECO:0000256" key="1">
    <source>
        <dbReference type="ARBA" id="ARBA00007913"/>
    </source>
</evidence>
<dbReference type="PANTHER" id="PTHR43788">
    <property type="entry name" value="DNA2/NAM7 HELICASE FAMILY MEMBER"/>
    <property type="match status" value="1"/>
</dbReference>
<proteinExistence type="inferred from homology"/>
<comment type="similarity">
    <text evidence="1">Belongs to the DNA2/NAM7 helicase family.</text>
</comment>